<evidence type="ECO:0000313" key="2">
    <source>
        <dbReference type="EMBL" id="KRL01153.1"/>
    </source>
</evidence>
<protein>
    <submittedName>
        <fullName evidence="2">Alpha beta fold family hydrolase</fullName>
    </submittedName>
</protein>
<gene>
    <name evidence="2" type="ORF">FC81_GL001293</name>
</gene>
<dbReference type="OrthoDB" id="9805423at2"/>
<dbReference type="STRING" id="1423731.FC81_GL001293"/>
<reference evidence="2 3" key="1">
    <citation type="journal article" date="2015" name="Genome Announc.">
        <title>Expanding the biotechnology potential of lactobacilli through comparative genomics of 213 strains and associated genera.</title>
        <authorList>
            <person name="Sun Z."/>
            <person name="Harris H.M."/>
            <person name="McCann A."/>
            <person name="Guo C."/>
            <person name="Argimon S."/>
            <person name="Zhang W."/>
            <person name="Yang X."/>
            <person name="Jeffery I.B."/>
            <person name="Cooney J.C."/>
            <person name="Kagawa T.F."/>
            <person name="Liu W."/>
            <person name="Song Y."/>
            <person name="Salvetti E."/>
            <person name="Wrobel A."/>
            <person name="Rasinkangas P."/>
            <person name="Parkhill J."/>
            <person name="Rea M.C."/>
            <person name="O'Sullivan O."/>
            <person name="Ritari J."/>
            <person name="Douillard F.P."/>
            <person name="Paul Ross R."/>
            <person name="Yang R."/>
            <person name="Briner A.E."/>
            <person name="Felis G.E."/>
            <person name="de Vos W.M."/>
            <person name="Barrangou R."/>
            <person name="Klaenhammer T.R."/>
            <person name="Caufield P.W."/>
            <person name="Cui Y."/>
            <person name="Zhang H."/>
            <person name="O'Toole P.W."/>
        </authorList>
    </citation>
    <scope>NUCLEOTIDE SEQUENCE [LARGE SCALE GENOMIC DNA]</scope>
    <source>
        <strain evidence="2 3">DSM 19910</strain>
    </source>
</reference>
<dbReference type="AlphaFoldDB" id="A0A0R1M0L6"/>
<dbReference type="InterPro" id="IPR000073">
    <property type="entry name" value="AB_hydrolase_1"/>
</dbReference>
<dbReference type="Pfam" id="PF00561">
    <property type="entry name" value="Abhydrolase_1"/>
    <property type="match status" value="1"/>
</dbReference>
<dbReference type="PANTHER" id="PTHR43798:SF6">
    <property type="entry name" value="HYDROLASE, PUTATIVE (AFU_ORTHOLOGUE AFUA_4G13070)-RELATED"/>
    <property type="match status" value="1"/>
</dbReference>
<name>A0A0R1M0L6_9LACO</name>
<dbReference type="GO" id="GO:0016787">
    <property type="term" value="F:hydrolase activity"/>
    <property type="evidence" value="ECO:0007669"/>
    <property type="project" value="UniProtKB-KW"/>
</dbReference>
<dbReference type="InterPro" id="IPR029058">
    <property type="entry name" value="AB_hydrolase_fold"/>
</dbReference>
<proteinExistence type="predicted"/>
<evidence type="ECO:0000313" key="3">
    <source>
        <dbReference type="Proteomes" id="UP000051621"/>
    </source>
</evidence>
<organism evidence="2 3">
    <name type="scientific">Liquorilactobacillus capillatus DSM 19910</name>
    <dbReference type="NCBI Taxonomy" id="1423731"/>
    <lineage>
        <taxon>Bacteria</taxon>
        <taxon>Bacillati</taxon>
        <taxon>Bacillota</taxon>
        <taxon>Bacilli</taxon>
        <taxon>Lactobacillales</taxon>
        <taxon>Lactobacillaceae</taxon>
        <taxon>Liquorilactobacillus</taxon>
    </lineage>
</organism>
<keyword evidence="2" id="KW-0378">Hydrolase</keyword>
<dbReference type="Gene3D" id="3.40.50.1820">
    <property type="entry name" value="alpha/beta hydrolase"/>
    <property type="match status" value="1"/>
</dbReference>
<dbReference type="InterPro" id="IPR050266">
    <property type="entry name" value="AB_hydrolase_sf"/>
</dbReference>
<evidence type="ECO:0000259" key="1">
    <source>
        <dbReference type="Pfam" id="PF00561"/>
    </source>
</evidence>
<dbReference type="PANTHER" id="PTHR43798">
    <property type="entry name" value="MONOACYLGLYCEROL LIPASE"/>
    <property type="match status" value="1"/>
</dbReference>
<dbReference type="EMBL" id="AZEF01000027">
    <property type="protein sequence ID" value="KRL01153.1"/>
    <property type="molecule type" value="Genomic_DNA"/>
</dbReference>
<dbReference type="Proteomes" id="UP000051621">
    <property type="component" value="Unassembled WGS sequence"/>
</dbReference>
<feature type="domain" description="AB hydrolase-1" evidence="1">
    <location>
        <begin position="20"/>
        <end position="254"/>
    </location>
</feature>
<keyword evidence="3" id="KW-1185">Reference proteome</keyword>
<dbReference type="PATRIC" id="fig|1423731.3.peg.1329"/>
<dbReference type="SUPFAM" id="SSF53474">
    <property type="entry name" value="alpha/beta-Hydrolases"/>
    <property type="match status" value="1"/>
</dbReference>
<accession>A0A0R1M0L6</accession>
<dbReference type="RefSeq" id="WP_057744248.1">
    <property type="nucleotide sequence ID" value="NZ_AZEF01000027.1"/>
</dbReference>
<dbReference type="PRINTS" id="PR00111">
    <property type="entry name" value="ABHYDROLASE"/>
</dbReference>
<sequence>MQKLIDNTLIHYQIVGKGETIVFLHGLCLDLTSMKLSYQHLLASTEYQQIYIDLPGMGESSTFLSPQPTGDYLIKLIIKLLDTIKVNEFYLGGHSYGGYLSLGIAYNCPKRVKGIFLTCPVITANRDKRKTAHHLNIKKDDFDLPKSKYASDFLEMNTVITKTTWKNYLRKVISGLEKCDFSFIKKLQEHNYQNYQLQEEENIKRWQPDIPLFLLLGKHDQIVGFKEQVRLDTNFKNSSLLILENAGHNLPIDQPEIFASCVKSFFTT</sequence>
<comment type="caution">
    <text evidence="2">The sequence shown here is derived from an EMBL/GenBank/DDBJ whole genome shotgun (WGS) entry which is preliminary data.</text>
</comment>